<dbReference type="SMART" id="SM00916">
    <property type="entry name" value="L51_S25_CI-B8"/>
    <property type="match status" value="1"/>
</dbReference>
<dbReference type="InterPro" id="IPR039927">
    <property type="entry name" value="Ribosomal_mL43"/>
</dbReference>
<evidence type="ECO:0000256" key="5">
    <source>
        <dbReference type="ARBA" id="ARBA00023274"/>
    </source>
</evidence>
<dbReference type="SUPFAM" id="SSF52833">
    <property type="entry name" value="Thioredoxin-like"/>
    <property type="match status" value="1"/>
</dbReference>
<evidence type="ECO:0000256" key="2">
    <source>
        <dbReference type="ARBA" id="ARBA00006073"/>
    </source>
</evidence>
<dbReference type="EMBL" id="JBICBT010000073">
    <property type="protein sequence ID" value="KAL3124411.1"/>
    <property type="molecule type" value="Genomic_DNA"/>
</dbReference>
<keyword evidence="9" id="KW-1185">Reference proteome</keyword>
<dbReference type="InterPro" id="IPR007741">
    <property type="entry name" value="Ribosomal_mL43/mS25/NADH_DH"/>
</dbReference>
<feature type="domain" description="Ribosomal protein/NADH dehydrogenase" evidence="7">
    <location>
        <begin position="55"/>
        <end position="128"/>
    </location>
</feature>
<evidence type="ECO:0000256" key="1">
    <source>
        <dbReference type="ARBA" id="ARBA00004173"/>
    </source>
</evidence>
<keyword evidence="5" id="KW-0687">Ribonucleoprotein</keyword>
<gene>
    <name evidence="8" type="ORF">niasHT_007694</name>
</gene>
<evidence type="ECO:0000259" key="7">
    <source>
        <dbReference type="SMART" id="SM00916"/>
    </source>
</evidence>
<proteinExistence type="inferred from homology"/>
<evidence type="ECO:0000256" key="4">
    <source>
        <dbReference type="ARBA" id="ARBA00023128"/>
    </source>
</evidence>
<dbReference type="PANTHER" id="PTHR21396:SF2">
    <property type="entry name" value="LARGE RIBOSOMAL SUBUNIT PROTEIN ML43"/>
    <property type="match status" value="1"/>
</dbReference>
<dbReference type="Gene3D" id="3.40.30.10">
    <property type="entry name" value="Glutaredoxin"/>
    <property type="match status" value="1"/>
</dbReference>
<organism evidence="8 9">
    <name type="scientific">Heterodera trifolii</name>
    <dbReference type="NCBI Taxonomy" id="157864"/>
    <lineage>
        <taxon>Eukaryota</taxon>
        <taxon>Metazoa</taxon>
        <taxon>Ecdysozoa</taxon>
        <taxon>Nematoda</taxon>
        <taxon>Chromadorea</taxon>
        <taxon>Rhabditida</taxon>
        <taxon>Tylenchina</taxon>
        <taxon>Tylenchomorpha</taxon>
        <taxon>Tylenchoidea</taxon>
        <taxon>Heteroderidae</taxon>
        <taxon>Heteroderinae</taxon>
        <taxon>Heterodera</taxon>
    </lineage>
</organism>
<sequence>MPAIPRVDRLKTIYSSAKALNFAFRLSATNPLAPAFNGVSAYQPQLQRITIKFCKQSETSVGMRNYIEHSLTKFATENPYCAIYVVPGRNATPVLRAEYSNGRLVHVNAKAFSMERVCLHMNNLRTRSGIPIYKFENAHFSHNKSVQGMWTPSKWRDSRQNLHILPKPEFSPFLTSATSATKFVWENSVPPTAEEVKNETK</sequence>
<comment type="similarity">
    <text evidence="2">Belongs to the mitochondrion-specific ribosomal protein mL43 family.</text>
</comment>
<keyword evidence="4" id="KW-0496">Mitochondrion</keyword>
<evidence type="ECO:0000256" key="3">
    <source>
        <dbReference type="ARBA" id="ARBA00022980"/>
    </source>
</evidence>
<name>A0ABD2MA72_9BILA</name>
<comment type="caution">
    <text evidence="8">The sequence shown here is derived from an EMBL/GenBank/DDBJ whole genome shotgun (WGS) entry which is preliminary data.</text>
</comment>
<comment type="subcellular location">
    <subcellularLocation>
        <location evidence="1">Mitochondrion</location>
    </subcellularLocation>
</comment>
<dbReference type="InterPro" id="IPR036249">
    <property type="entry name" value="Thioredoxin-like_sf"/>
</dbReference>
<dbReference type="GO" id="GO:1990904">
    <property type="term" value="C:ribonucleoprotein complex"/>
    <property type="evidence" value="ECO:0007669"/>
    <property type="project" value="UniProtKB-KW"/>
</dbReference>
<dbReference type="Pfam" id="PF05047">
    <property type="entry name" value="L51_S25_CI-B8"/>
    <property type="match status" value="1"/>
</dbReference>
<protein>
    <recommendedName>
        <fullName evidence="6">Large ribosomal subunit protein mL43</fullName>
    </recommendedName>
</protein>
<dbReference type="PANTHER" id="PTHR21396">
    <property type="entry name" value="39S RIBOSOMAL PROTEIN L43"/>
    <property type="match status" value="1"/>
</dbReference>
<dbReference type="AlphaFoldDB" id="A0ABD2MA72"/>
<accession>A0ABD2MA72</accession>
<keyword evidence="3" id="KW-0689">Ribosomal protein</keyword>
<evidence type="ECO:0000256" key="6">
    <source>
        <dbReference type="ARBA" id="ARBA00035188"/>
    </source>
</evidence>
<dbReference type="GO" id="GO:0005739">
    <property type="term" value="C:mitochondrion"/>
    <property type="evidence" value="ECO:0007669"/>
    <property type="project" value="UniProtKB-SubCell"/>
</dbReference>
<reference evidence="8 9" key="1">
    <citation type="submission" date="2024-10" db="EMBL/GenBank/DDBJ databases">
        <authorList>
            <person name="Kim D."/>
        </authorList>
    </citation>
    <scope>NUCLEOTIDE SEQUENCE [LARGE SCALE GENOMIC DNA]</scope>
    <source>
        <strain evidence="8">BH-2024</strain>
    </source>
</reference>
<evidence type="ECO:0000313" key="9">
    <source>
        <dbReference type="Proteomes" id="UP001620626"/>
    </source>
</evidence>
<dbReference type="Proteomes" id="UP001620626">
    <property type="component" value="Unassembled WGS sequence"/>
</dbReference>
<dbReference type="GO" id="GO:0005840">
    <property type="term" value="C:ribosome"/>
    <property type="evidence" value="ECO:0007669"/>
    <property type="project" value="UniProtKB-KW"/>
</dbReference>
<evidence type="ECO:0000313" key="8">
    <source>
        <dbReference type="EMBL" id="KAL3124411.1"/>
    </source>
</evidence>